<evidence type="ECO:0000313" key="2">
    <source>
        <dbReference type="Proteomes" id="UP001385951"/>
    </source>
</evidence>
<keyword evidence="2" id="KW-1185">Reference proteome</keyword>
<name>A0AAW0FTC9_9APHY</name>
<dbReference type="EMBL" id="JASBNA010000036">
    <property type="protein sequence ID" value="KAK7682309.1"/>
    <property type="molecule type" value="Genomic_DNA"/>
</dbReference>
<reference evidence="1 2" key="1">
    <citation type="submission" date="2022-09" db="EMBL/GenBank/DDBJ databases">
        <authorList>
            <person name="Palmer J.M."/>
        </authorList>
    </citation>
    <scope>NUCLEOTIDE SEQUENCE [LARGE SCALE GENOMIC DNA]</scope>
    <source>
        <strain evidence="1 2">DSM 7382</strain>
    </source>
</reference>
<gene>
    <name evidence="1" type="ORF">QCA50_014512</name>
</gene>
<dbReference type="Proteomes" id="UP001385951">
    <property type="component" value="Unassembled WGS sequence"/>
</dbReference>
<comment type="caution">
    <text evidence="1">The sequence shown here is derived from an EMBL/GenBank/DDBJ whole genome shotgun (WGS) entry which is preliminary data.</text>
</comment>
<organism evidence="1 2">
    <name type="scientific">Cerrena zonata</name>
    <dbReference type="NCBI Taxonomy" id="2478898"/>
    <lineage>
        <taxon>Eukaryota</taxon>
        <taxon>Fungi</taxon>
        <taxon>Dikarya</taxon>
        <taxon>Basidiomycota</taxon>
        <taxon>Agaricomycotina</taxon>
        <taxon>Agaricomycetes</taxon>
        <taxon>Polyporales</taxon>
        <taxon>Cerrenaceae</taxon>
        <taxon>Cerrena</taxon>
    </lineage>
</organism>
<accession>A0AAW0FTC9</accession>
<protein>
    <submittedName>
        <fullName evidence="1">Uncharacterized protein</fullName>
    </submittedName>
</protein>
<proteinExistence type="predicted"/>
<sequence>MRRPVRCCCTSNRSHISCVYLKTKARRGCLWKSPRLVEIHSEDLMRQPRSRSRLWVEFLMSFVPVLNFLKNRIDKIRILPTLFGCATRHNLGYLYEAEPSLNSLSNAPQEDLFLDSQGVRCKARQVGLWQSKHKILLRSLEEL</sequence>
<dbReference type="AlphaFoldDB" id="A0AAW0FTC9"/>
<evidence type="ECO:0000313" key="1">
    <source>
        <dbReference type="EMBL" id="KAK7682309.1"/>
    </source>
</evidence>